<dbReference type="GO" id="GO:0016887">
    <property type="term" value="F:ATP hydrolysis activity"/>
    <property type="evidence" value="ECO:0007669"/>
    <property type="project" value="InterPro"/>
</dbReference>
<proteinExistence type="inferred from homology"/>
<reference evidence="6 7" key="1">
    <citation type="journal article" date="2015" name="Genome Announc.">
        <title>Draft Genome Sequences of Marine Isolates of Thalassomonas viridans and Thalassomonas actiniarum.</title>
        <authorList>
            <person name="Olonade I."/>
            <person name="van Zyl L.J."/>
            <person name="Trindade M."/>
        </authorList>
    </citation>
    <scope>NUCLEOTIDE SEQUENCE [LARGE SCALE GENOMIC DNA]</scope>
    <source>
        <strain evidence="6 7">A5K-106</strain>
    </source>
</reference>
<evidence type="ECO:0000256" key="2">
    <source>
        <dbReference type="ARBA" id="ARBA00022741"/>
    </source>
</evidence>
<organism evidence="6 7">
    <name type="scientific">Thalassomonas actiniarum</name>
    <dbReference type="NCBI Taxonomy" id="485447"/>
    <lineage>
        <taxon>Bacteria</taxon>
        <taxon>Pseudomonadati</taxon>
        <taxon>Pseudomonadota</taxon>
        <taxon>Gammaproteobacteria</taxon>
        <taxon>Alteromonadales</taxon>
        <taxon>Colwelliaceae</taxon>
        <taxon>Thalassomonas</taxon>
    </lineage>
</organism>
<dbReference type="AlphaFoldDB" id="A0AAE9YSF3"/>
<dbReference type="InterPro" id="IPR017911">
    <property type="entry name" value="MacB-like_ATP-bd"/>
</dbReference>
<feature type="domain" description="ABC transporter" evidence="5">
    <location>
        <begin position="18"/>
        <end position="244"/>
    </location>
</feature>
<comment type="similarity">
    <text evidence="4">Belongs to the ABC transporter superfamily. Macrolide exporter (TC 3.A.1.122) family.</text>
</comment>
<dbReference type="GO" id="GO:0022857">
    <property type="term" value="F:transmembrane transporter activity"/>
    <property type="evidence" value="ECO:0007669"/>
    <property type="project" value="TreeGrafter"/>
</dbReference>
<evidence type="ECO:0000256" key="3">
    <source>
        <dbReference type="ARBA" id="ARBA00022840"/>
    </source>
</evidence>
<protein>
    <submittedName>
        <fullName evidence="6">ABC transporter ATP-binding protein</fullName>
    </submittedName>
</protein>
<dbReference type="PANTHER" id="PTHR24220:SF648">
    <property type="entry name" value="ABC TRANSPORTER ATP-BINDING PROTEIN YTRE"/>
    <property type="match status" value="1"/>
</dbReference>
<dbReference type="InterPro" id="IPR027417">
    <property type="entry name" value="P-loop_NTPase"/>
</dbReference>
<dbReference type="Proteomes" id="UP000032568">
    <property type="component" value="Chromosome"/>
</dbReference>
<gene>
    <name evidence="6" type="ORF">SG35_007030</name>
</gene>
<dbReference type="InterPro" id="IPR017871">
    <property type="entry name" value="ABC_transporter-like_CS"/>
</dbReference>
<dbReference type="GO" id="GO:0005524">
    <property type="term" value="F:ATP binding"/>
    <property type="evidence" value="ECO:0007669"/>
    <property type="project" value="UniProtKB-KW"/>
</dbReference>
<dbReference type="InterPro" id="IPR003439">
    <property type="entry name" value="ABC_transporter-like_ATP-bd"/>
</dbReference>
<dbReference type="InterPro" id="IPR015854">
    <property type="entry name" value="ABC_transpr_LolD-like"/>
</dbReference>
<dbReference type="GO" id="GO:1902495">
    <property type="term" value="C:transmembrane transporter complex"/>
    <property type="evidence" value="ECO:0007669"/>
    <property type="project" value="UniProtKB-ARBA"/>
</dbReference>
<dbReference type="EMBL" id="CP059735">
    <property type="protein sequence ID" value="WDE00386.1"/>
    <property type="molecule type" value="Genomic_DNA"/>
</dbReference>
<keyword evidence="3 6" id="KW-0067">ATP-binding</keyword>
<dbReference type="InterPro" id="IPR003593">
    <property type="entry name" value="AAA+_ATPase"/>
</dbReference>
<dbReference type="Pfam" id="PF00005">
    <property type="entry name" value="ABC_tran"/>
    <property type="match status" value="1"/>
</dbReference>
<evidence type="ECO:0000256" key="4">
    <source>
        <dbReference type="ARBA" id="ARBA00038388"/>
    </source>
</evidence>
<evidence type="ECO:0000259" key="5">
    <source>
        <dbReference type="PROSITE" id="PS50893"/>
    </source>
</evidence>
<dbReference type="RefSeq" id="WP_044835805.1">
    <property type="nucleotide sequence ID" value="NZ_CP059735.1"/>
</dbReference>
<dbReference type="SUPFAM" id="SSF52540">
    <property type="entry name" value="P-loop containing nucleoside triphosphate hydrolases"/>
    <property type="match status" value="1"/>
</dbReference>
<dbReference type="SMART" id="SM00382">
    <property type="entry name" value="AAA"/>
    <property type="match status" value="1"/>
</dbReference>
<dbReference type="PANTHER" id="PTHR24220">
    <property type="entry name" value="IMPORT ATP-BINDING PROTEIN"/>
    <property type="match status" value="1"/>
</dbReference>
<name>A0AAE9YSF3_9GAMM</name>
<evidence type="ECO:0000256" key="1">
    <source>
        <dbReference type="ARBA" id="ARBA00022448"/>
    </source>
</evidence>
<evidence type="ECO:0000313" key="6">
    <source>
        <dbReference type="EMBL" id="WDE00386.1"/>
    </source>
</evidence>
<keyword evidence="7" id="KW-1185">Reference proteome</keyword>
<evidence type="ECO:0000313" key="7">
    <source>
        <dbReference type="Proteomes" id="UP000032568"/>
    </source>
</evidence>
<dbReference type="FunFam" id="3.40.50.300:FF:000032">
    <property type="entry name" value="Export ABC transporter ATP-binding protein"/>
    <property type="match status" value="1"/>
</dbReference>
<dbReference type="KEGG" id="tact:SG35_007030"/>
<keyword evidence="1" id="KW-0813">Transport</keyword>
<dbReference type="PROSITE" id="PS50893">
    <property type="entry name" value="ABC_TRANSPORTER_2"/>
    <property type="match status" value="1"/>
</dbReference>
<keyword evidence="2" id="KW-0547">Nucleotide-binding</keyword>
<reference evidence="6 7" key="2">
    <citation type="journal article" date="2022" name="Mar. Drugs">
        <title>Bioassay-Guided Fractionation Leads to the Detection of Cholic Acid Generated by the Rare Thalassomonas sp.</title>
        <authorList>
            <person name="Pheiffer F."/>
            <person name="Schneider Y.K."/>
            <person name="Hansen E.H."/>
            <person name="Andersen J.H."/>
            <person name="Isaksson J."/>
            <person name="Busche T."/>
            <person name="R C."/>
            <person name="Kalinowski J."/>
            <person name="Zyl L.V."/>
            <person name="Trindade M."/>
        </authorList>
    </citation>
    <scope>NUCLEOTIDE SEQUENCE [LARGE SCALE GENOMIC DNA]</scope>
    <source>
        <strain evidence="6 7">A5K-106</strain>
    </source>
</reference>
<dbReference type="PROSITE" id="PS00211">
    <property type="entry name" value="ABC_TRANSPORTER_1"/>
    <property type="match status" value="1"/>
</dbReference>
<dbReference type="Gene3D" id="3.40.50.300">
    <property type="entry name" value="P-loop containing nucleotide triphosphate hydrolases"/>
    <property type="match status" value="1"/>
</dbReference>
<dbReference type="GO" id="GO:0005886">
    <property type="term" value="C:plasma membrane"/>
    <property type="evidence" value="ECO:0007669"/>
    <property type="project" value="TreeGrafter"/>
</dbReference>
<dbReference type="CDD" id="cd03255">
    <property type="entry name" value="ABC_MJ0796_LolCDE_FtsE"/>
    <property type="match status" value="1"/>
</dbReference>
<accession>A0AAE9YSF3</accession>
<sequence>MKEVNIESNLSEQQKAVVTMNNIHKSYTGQQIQTHALQGISLDIYQGEFVAITGPSGCGKSTLLSIMGLMDSASEGDYQLSDIQTSGLTVDQRSQIRNRHIGYVFQSFNLIDTLSVFENVALVLEHRNCRKGEIKTRVEASLEQVGMSHRKHYKPNQLSGGQQQRIAIARALVGAPDLLLVDEPTGNLDTKNGDQVMNLLAELNKQGATIVMVTHDSRYTRCANRQIQLLDGQIVTEQKVKGAA</sequence>